<organism evidence="1">
    <name type="scientific">Anguilla anguilla</name>
    <name type="common">European freshwater eel</name>
    <name type="synonym">Muraena anguilla</name>
    <dbReference type="NCBI Taxonomy" id="7936"/>
    <lineage>
        <taxon>Eukaryota</taxon>
        <taxon>Metazoa</taxon>
        <taxon>Chordata</taxon>
        <taxon>Craniata</taxon>
        <taxon>Vertebrata</taxon>
        <taxon>Euteleostomi</taxon>
        <taxon>Actinopterygii</taxon>
        <taxon>Neopterygii</taxon>
        <taxon>Teleostei</taxon>
        <taxon>Anguilliformes</taxon>
        <taxon>Anguillidae</taxon>
        <taxon>Anguilla</taxon>
    </lineage>
</organism>
<proteinExistence type="predicted"/>
<dbReference type="EMBL" id="GBXM01030363">
    <property type="protein sequence ID" value="JAH78214.1"/>
    <property type="molecule type" value="Transcribed_RNA"/>
</dbReference>
<reference evidence="1" key="1">
    <citation type="submission" date="2014-11" db="EMBL/GenBank/DDBJ databases">
        <authorList>
            <person name="Amaro Gonzalez C."/>
        </authorList>
    </citation>
    <scope>NUCLEOTIDE SEQUENCE</scope>
</reference>
<name>A0A0E9VJ91_ANGAN</name>
<reference evidence="1" key="2">
    <citation type="journal article" date="2015" name="Fish Shellfish Immunol.">
        <title>Early steps in the European eel (Anguilla anguilla)-Vibrio vulnificus interaction in the gills: Role of the RtxA13 toxin.</title>
        <authorList>
            <person name="Callol A."/>
            <person name="Pajuelo D."/>
            <person name="Ebbesson L."/>
            <person name="Teles M."/>
            <person name="MacKenzie S."/>
            <person name="Amaro C."/>
        </authorList>
    </citation>
    <scope>NUCLEOTIDE SEQUENCE</scope>
</reference>
<dbReference type="AlphaFoldDB" id="A0A0E9VJ91"/>
<accession>A0A0E9VJ91</accession>
<protein>
    <submittedName>
        <fullName evidence="1">Uncharacterized protein</fullName>
    </submittedName>
</protein>
<evidence type="ECO:0000313" key="1">
    <source>
        <dbReference type="EMBL" id="JAH78214.1"/>
    </source>
</evidence>
<sequence>MRNTSLIGWISAIKSTGWFTEVSPLSDPQRKSDCLLS</sequence>